<organism evidence="2 3">
    <name type="scientific">Desulfolutivibrio sulfodismutans</name>
    <dbReference type="NCBI Taxonomy" id="63561"/>
    <lineage>
        <taxon>Bacteria</taxon>
        <taxon>Pseudomonadati</taxon>
        <taxon>Thermodesulfobacteriota</taxon>
        <taxon>Desulfovibrionia</taxon>
        <taxon>Desulfovibrionales</taxon>
        <taxon>Desulfovibrionaceae</taxon>
        <taxon>Desulfolutivibrio</taxon>
    </lineage>
</organism>
<accession>A0A7K3NKE9</accession>
<dbReference type="Proteomes" id="UP000469724">
    <property type="component" value="Unassembled WGS sequence"/>
</dbReference>
<sequence length="209" mass="23857">MRDEWRQIPDFPAYEVNRRGIVRKVGSGYRPSRNGRKYQLWDGSLTNVYYPHELVALAFGDDAAAPPASAVPAEPPACEIQPSTPWPRPEKPQSGNSLAEENADLKRVLEAAKNETETLKRVLEAAKIETEALQREIEAVKDENYELKSEVERLQKMRDVTDFRAQRVRRSTTVTAFADENAALQRENERLRRLVDEYEAERAVYAVAL</sequence>
<dbReference type="EMBL" id="JAAGRQ010000024">
    <property type="protein sequence ID" value="NDY56674.1"/>
    <property type="molecule type" value="Genomic_DNA"/>
</dbReference>
<dbReference type="AlphaFoldDB" id="A0A7K3NKE9"/>
<evidence type="ECO:0000256" key="1">
    <source>
        <dbReference type="SAM" id="MobiDB-lite"/>
    </source>
</evidence>
<evidence type="ECO:0000313" key="2">
    <source>
        <dbReference type="EMBL" id="NDY56674.1"/>
    </source>
</evidence>
<protein>
    <submittedName>
        <fullName evidence="2">Uncharacterized protein</fullName>
    </submittedName>
</protein>
<keyword evidence="3" id="KW-1185">Reference proteome</keyword>
<evidence type="ECO:0000313" key="3">
    <source>
        <dbReference type="Proteomes" id="UP000469724"/>
    </source>
</evidence>
<dbReference type="RefSeq" id="WP_163301726.1">
    <property type="nucleotide sequence ID" value="NZ_JAAGRQ010000024.1"/>
</dbReference>
<reference evidence="2 3" key="1">
    <citation type="submission" date="2020-02" db="EMBL/GenBank/DDBJ databases">
        <title>Comparative genomics of sulfur disproportionating microorganisms.</title>
        <authorList>
            <person name="Ward L.M."/>
            <person name="Bertran E."/>
            <person name="Johnston D.T."/>
        </authorList>
    </citation>
    <scope>NUCLEOTIDE SEQUENCE [LARGE SCALE GENOMIC DNA]</scope>
    <source>
        <strain evidence="2 3">DSM 3696</strain>
    </source>
</reference>
<proteinExistence type="predicted"/>
<feature type="region of interest" description="Disordered" evidence="1">
    <location>
        <begin position="65"/>
        <end position="99"/>
    </location>
</feature>
<comment type="caution">
    <text evidence="2">The sequence shown here is derived from an EMBL/GenBank/DDBJ whole genome shotgun (WGS) entry which is preliminary data.</text>
</comment>
<gene>
    <name evidence="2" type="ORF">G3N56_07945</name>
</gene>
<name>A0A7K3NKE9_9BACT</name>